<dbReference type="RefSeq" id="XP_005718298.1">
    <property type="nucleotide sequence ID" value="XM_005718241.1"/>
</dbReference>
<organism evidence="2 3">
    <name type="scientific">Chondrus crispus</name>
    <name type="common">Carrageen Irish moss</name>
    <name type="synonym">Polymorpha crispa</name>
    <dbReference type="NCBI Taxonomy" id="2769"/>
    <lineage>
        <taxon>Eukaryota</taxon>
        <taxon>Rhodophyta</taxon>
        <taxon>Florideophyceae</taxon>
        <taxon>Rhodymeniophycidae</taxon>
        <taxon>Gigartinales</taxon>
        <taxon>Gigartinaceae</taxon>
        <taxon>Chondrus</taxon>
    </lineage>
</organism>
<dbReference type="AlphaFoldDB" id="R7QLY1"/>
<reference evidence="3" key="1">
    <citation type="journal article" date="2013" name="Proc. Natl. Acad. Sci. U.S.A.">
        <title>Genome structure and metabolic features in the red seaweed Chondrus crispus shed light on evolution of the Archaeplastida.</title>
        <authorList>
            <person name="Collen J."/>
            <person name="Porcel B."/>
            <person name="Carre W."/>
            <person name="Ball S.G."/>
            <person name="Chaparro C."/>
            <person name="Tonon T."/>
            <person name="Barbeyron T."/>
            <person name="Michel G."/>
            <person name="Noel B."/>
            <person name="Valentin K."/>
            <person name="Elias M."/>
            <person name="Artiguenave F."/>
            <person name="Arun A."/>
            <person name="Aury J.M."/>
            <person name="Barbosa-Neto J.F."/>
            <person name="Bothwell J.H."/>
            <person name="Bouget F.Y."/>
            <person name="Brillet L."/>
            <person name="Cabello-Hurtado F."/>
            <person name="Capella-Gutierrez S."/>
            <person name="Charrier B."/>
            <person name="Cladiere L."/>
            <person name="Cock J.M."/>
            <person name="Coelho S.M."/>
            <person name="Colleoni C."/>
            <person name="Czjzek M."/>
            <person name="Da Silva C."/>
            <person name="Delage L."/>
            <person name="Denoeud F."/>
            <person name="Deschamps P."/>
            <person name="Dittami S.M."/>
            <person name="Gabaldon T."/>
            <person name="Gachon C.M."/>
            <person name="Groisillier A."/>
            <person name="Herve C."/>
            <person name="Jabbari K."/>
            <person name="Katinka M."/>
            <person name="Kloareg B."/>
            <person name="Kowalczyk N."/>
            <person name="Labadie K."/>
            <person name="Leblanc C."/>
            <person name="Lopez P.J."/>
            <person name="McLachlan D.H."/>
            <person name="Meslet-Cladiere L."/>
            <person name="Moustafa A."/>
            <person name="Nehr Z."/>
            <person name="Nyvall Collen P."/>
            <person name="Panaud O."/>
            <person name="Partensky F."/>
            <person name="Poulain J."/>
            <person name="Rensing S.A."/>
            <person name="Rousvoal S."/>
            <person name="Samson G."/>
            <person name="Symeonidi A."/>
            <person name="Weissenbach J."/>
            <person name="Zambounis A."/>
            <person name="Wincker P."/>
            <person name="Boyen C."/>
        </authorList>
    </citation>
    <scope>NUCLEOTIDE SEQUENCE [LARGE SCALE GENOMIC DNA]</scope>
    <source>
        <strain evidence="3">cv. Stackhouse</strain>
    </source>
</reference>
<dbReference type="GeneID" id="17326014"/>
<dbReference type="EMBL" id="HG001932">
    <property type="protein sequence ID" value="CDF38405.1"/>
    <property type="molecule type" value="Genomic_DNA"/>
</dbReference>
<proteinExistence type="predicted"/>
<dbReference type="Proteomes" id="UP000012073">
    <property type="component" value="Unassembled WGS sequence"/>
</dbReference>
<name>R7QLY1_CHOCR</name>
<evidence type="ECO:0000313" key="2">
    <source>
        <dbReference type="EMBL" id="CDF38405.1"/>
    </source>
</evidence>
<gene>
    <name evidence="2" type="ORF">CHC_T00006140001</name>
</gene>
<protein>
    <submittedName>
        <fullName evidence="2">Uncharacterized protein</fullName>
    </submittedName>
</protein>
<dbReference type="Gramene" id="CDF38405">
    <property type="protein sequence ID" value="CDF38405"/>
    <property type="gene ID" value="CHC_T00006140001"/>
</dbReference>
<evidence type="ECO:0000313" key="3">
    <source>
        <dbReference type="Proteomes" id="UP000012073"/>
    </source>
</evidence>
<sequence length="33" mass="3677">MVRKVRSCGNARHKQHQCAGPPDSLAYVRTPGR</sequence>
<feature type="compositionally biased region" description="Basic residues" evidence="1">
    <location>
        <begin position="1"/>
        <end position="16"/>
    </location>
</feature>
<feature type="region of interest" description="Disordered" evidence="1">
    <location>
        <begin position="1"/>
        <end position="33"/>
    </location>
</feature>
<dbReference type="KEGG" id="ccp:CHC_T00006140001"/>
<keyword evidence="3" id="KW-1185">Reference proteome</keyword>
<accession>R7QLY1</accession>
<evidence type="ECO:0000256" key="1">
    <source>
        <dbReference type="SAM" id="MobiDB-lite"/>
    </source>
</evidence>